<dbReference type="SUPFAM" id="SSF47323">
    <property type="entry name" value="Anticodon-binding domain of a subclass of class I aminoacyl-tRNA synthetases"/>
    <property type="match status" value="1"/>
</dbReference>
<evidence type="ECO:0000256" key="2">
    <source>
        <dbReference type="ARBA" id="ARBA00004496"/>
    </source>
</evidence>
<evidence type="ECO:0000256" key="9">
    <source>
        <dbReference type="ARBA" id="ARBA00022741"/>
    </source>
</evidence>
<evidence type="ECO:0000259" key="19">
    <source>
        <dbReference type="PROSITE" id="PS50886"/>
    </source>
</evidence>
<keyword evidence="7 16" id="KW-0820">tRNA-binding</keyword>
<evidence type="ECO:0000256" key="7">
    <source>
        <dbReference type="ARBA" id="ARBA00022555"/>
    </source>
</evidence>
<dbReference type="InterPro" id="IPR009080">
    <property type="entry name" value="tRNAsynth_Ia_anticodon-bd"/>
</dbReference>
<dbReference type="CDD" id="cd07957">
    <property type="entry name" value="Anticodon_Ia_Met"/>
    <property type="match status" value="1"/>
</dbReference>
<name>E8X3N9_GRATM</name>
<dbReference type="InterPro" id="IPR023457">
    <property type="entry name" value="Met-tRNA_synth_2"/>
</dbReference>
<dbReference type="eggNOG" id="COG0073">
    <property type="taxonomic scope" value="Bacteria"/>
</dbReference>
<keyword evidence="11 16" id="KW-0694">RNA-binding</keyword>
<dbReference type="Pfam" id="PF01588">
    <property type="entry name" value="tRNA_bind"/>
    <property type="match status" value="1"/>
</dbReference>
<dbReference type="CDD" id="cd02800">
    <property type="entry name" value="tRNA_bind_EcMetRS_like"/>
    <property type="match status" value="1"/>
</dbReference>
<protein>
    <recommendedName>
        <fullName evidence="5">Methionine--tRNA ligase</fullName>
        <ecNumber evidence="4">6.1.1.10</ecNumber>
    </recommendedName>
    <alternativeName>
        <fullName evidence="14">Methionyl-tRNA synthetase</fullName>
    </alternativeName>
</protein>
<gene>
    <name evidence="20" type="ordered locus">AciX9_1167</name>
</gene>
<evidence type="ECO:0000256" key="1">
    <source>
        <dbReference type="ARBA" id="ARBA00003314"/>
    </source>
</evidence>
<dbReference type="Gene3D" id="2.40.50.140">
    <property type="entry name" value="Nucleic acid-binding proteins"/>
    <property type="match status" value="1"/>
</dbReference>
<evidence type="ECO:0000256" key="12">
    <source>
        <dbReference type="ARBA" id="ARBA00022917"/>
    </source>
</evidence>
<dbReference type="RefSeq" id="WP_013579553.1">
    <property type="nucleotide sequence ID" value="NC_015064.1"/>
</dbReference>
<dbReference type="Gene3D" id="1.10.730.10">
    <property type="entry name" value="Isoleucyl-tRNA Synthetase, Domain 1"/>
    <property type="match status" value="1"/>
</dbReference>
<dbReference type="PANTHER" id="PTHR43326">
    <property type="entry name" value="METHIONYL-TRNA SYNTHETASE"/>
    <property type="match status" value="1"/>
</dbReference>
<feature type="region of interest" description="Disordered" evidence="18">
    <location>
        <begin position="664"/>
        <end position="737"/>
    </location>
</feature>
<dbReference type="eggNOG" id="COG0143">
    <property type="taxonomic scope" value="Bacteria"/>
</dbReference>
<dbReference type="EMBL" id="CP002480">
    <property type="protein sequence ID" value="ADW68230.1"/>
    <property type="molecule type" value="Genomic_DNA"/>
</dbReference>
<evidence type="ECO:0000256" key="3">
    <source>
        <dbReference type="ARBA" id="ARBA00011738"/>
    </source>
</evidence>
<evidence type="ECO:0000256" key="14">
    <source>
        <dbReference type="ARBA" id="ARBA00030904"/>
    </source>
</evidence>
<keyword evidence="12 17" id="KW-0648">Protein biosynthesis</keyword>
<dbReference type="InterPro" id="IPR004495">
    <property type="entry name" value="Met-tRNA-synth_bsu_C"/>
</dbReference>
<feature type="domain" description="TRNA-binding" evidence="19">
    <location>
        <begin position="745"/>
        <end position="848"/>
    </location>
</feature>
<dbReference type="PaxDb" id="1198114-AciX9_1167"/>
<comment type="function">
    <text evidence="1">Is required not only for elongation of protein synthesis but also for the initiation of all mRNA translation through initiator tRNA(fMet) aminoacylation.</text>
</comment>
<evidence type="ECO:0000313" key="21">
    <source>
        <dbReference type="Proteomes" id="UP000000343"/>
    </source>
</evidence>
<dbReference type="GO" id="GO:0005524">
    <property type="term" value="F:ATP binding"/>
    <property type="evidence" value="ECO:0007669"/>
    <property type="project" value="UniProtKB-KW"/>
</dbReference>
<organism evidence="21">
    <name type="scientific">Granulicella tundricola (strain ATCC BAA-1859 / DSM 23138 / MP5ACTX9)</name>
    <dbReference type="NCBI Taxonomy" id="1198114"/>
    <lineage>
        <taxon>Bacteria</taxon>
        <taxon>Pseudomonadati</taxon>
        <taxon>Acidobacteriota</taxon>
        <taxon>Terriglobia</taxon>
        <taxon>Terriglobales</taxon>
        <taxon>Acidobacteriaceae</taxon>
        <taxon>Granulicella</taxon>
    </lineage>
</organism>
<dbReference type="InterPro" id="IPR002547">
    <property type="entry name" value="tRNA-bd_dom"/>
</dbReference>
<dbReference type="FunFam" id="2.40.50.140:FF:000042">
    <property type="entry name" value="Methionine--tRNA ligase"/>
    <property type="match status" value="1"/>
</dbReference>
<dbReference type="InterPro" id="IPR014729">
    <property type="entry name" value="Rossmann-like_a/b/a_fold"/>
</dbReference>
<evidence type="ECO:0000256" key="4">
    <source>
        <dbReference type="ARBA" id="ARBA00012838"/>
    </source>
</evidence>
<accession>E8X3N9</accession>
<dbReference type="EC" id="6.1.1.10" evidence="4"/>
<keyword evidence="21" id="KW-1185">Reference proteome</keyword>
<feature type="region of interest" description="Disordered" evidence="18">
    <location>
        <begin position="378"/>
        <end position="400"/>
    </location>
</feature>
<dbReference type="InterPro" id="IPR033911">
    <property type="entry name" value="MetRS_core"/>
</dbReference>
<evidence type="ECO:0000256" key="18">
    <source>
        <dbReference type="SAM" id="MobiDB-lite"/>
    </source>
</evidence>
<dbReference type="OrthoDB" id="9810191at2"/>
<evidence type="ECO:0000256" key="15">
    <source>
        <dbReference type="ARBA" id="ARBA00047364"/>
    </source>
</evidence>
<dbReference type="PROSITE" id="PS50886">
    <property type="entry name" value="TRBD"/>
    <property type="match status" value="1"/>
</dbReference>
<dbReference type="GO" id="GO:0000049">
    <property type="term" value="F:tRNA binding"/>
    <property type="evidence" value="ECO:0007669"/>
    <property type="project" value="UniProtKB-UniRule"/>
</dbReference>
<keyword evidence="13 17" id="KW-0030">Aminoacyl-tRNA synthetase</keyword>
<dbReference type="Proteomes" id="UP000000343">
    <property type="component" value="Chromosome"/>
</dbReference>
<dbReference type="SUPFAM" id="SSF52374">
    <property type="entry name" value="Nucleotidylyl transferase"/>
    <property type="match status" value="1"/>
</dbReference>
<dbReference type="Pfam" id="PF09334">
    <property type="entry name" value="tRNA-synt_1g"/>
    <property type="match status" value="3"/>
</dbReference>
<dbReference type="Gene3D" id="2.170.220.10">
    <property type="match status" value="1"/>
</dbReference>
<dbReference type="GO" id="GO:0004825">
    <property type="term" value="F:methionine-tRNA ligase activity"/>
    <property type="evidence" value="ECO:0007669"/>
    <property type="project" value="UniProtKB-EC"/>
</dbReference>
<dbReference type="InterPro" id="IPR015413">
    <property type="entry name" value="Methionyl/Leucyl_tRNA_Synth"/>
</dbReference>
<comment type="similarity">
    <text evidence="17">Belongs to the class-I aminoacyl-tRNA synthetase family.</text>
</comment>
<dbReference type="InterPro" id="IPR012340">
    <property type="entry name" value="NA-bd_OB-fold"/>
</dbReference>
<dbReference type="PRINTS" id="PR01041">
    <property type="entry name" value="TRNASYNTHMET"/>
</dbReference>
<keyword evidence="6" id="KW-0963">Cytoplasm</keyword>
<evidence type="ECO:0000256" key="8">
    <source>
        <dbReference type="ARBA" id="ARBA00022598"/>
    </source>
</evidence>
<dbReference type="GO" id="GO:0005737">
    <property type="term" value="C:cytoplasm"/>
    <property type="evidence" value="ECO:0007669"/>
    <property type="project" value="UniProtKB-SubCell"/>
</dbReference>
<dbReference type="STRING" id="1198114.AciX9_1167"/>
<dbReference type="InterPro" id="IPR041872">
    <property type="entry name" value="Anticodon_Met"/>
</dbReference>
<dbReference type="NCBIfam" id="TIGR00399">
    <property type="entry name" value="metG_C_term"/>
    <property type="match status" value="1"/>
</dbReference>
<keyword evidence="9 17" id="KW-0547">Nucleotide-binding</keyword>
<comment type="catalytic activity">
    <reaction evidence="15">
        <text>tRNA(Met) + L-methionine + ATP = L-methionyl-tRNA(Met) + AMP + diphosphate</text>
        <dbReference type="Rhea" id="RHEA:13481"/>
        <dbReference type="Rhea" id="RHEA-COMP:9667"/>
        <dbReference type="Rhea" id="RHEA-COMP:9698"/>
        <dbReference type="ChEBI" id="CHEBI:30616"/>
        <dbReference type="ChEBI" id="CHEBI:33019"/>
        <dbReference type="ChEBI" id="CHEBI:57844"/>
        <dbReference type="ChEBI" id="CHEBI:78442"/>
        <dbReference type="ChEBI" id="CHEBI:78530"/>
        <dbReference type="ChEBI" id="CHEBI:456215"/>
        <dbReference type="EC" id="6.1.1.10"/>
    </reaction>
</comment>
<evidence type="ECO:0000256" key="10">
    <source>
        <dbReference type="ARBA" id="ARBA00022840"/>
    </source>
</evidence>
<dbReference type="AlphaFoldDB" id="E8X3N9"/>
<evidence type="ECO:0000313" key="20">
    <source>
        <dbReference type="EMBL" id="ADW68230.1"/>
    </source>
</evidence>
<keyword evidence="10 17" id="KW-0067">ATP-binding</keyword>
<dbReference type="GO" id="GO:0006431">
    <property type="term" value="P:methionyl-tRNA aminoacylation"/>
    <property type="evidence" value="ECO:0007669"/>
    <property type="project" value="InterPro"/>
</dbReference>
<dbReference type="Gene3D" id="3.40.50.620">
    <property type="entry name" value="HUPs"/>
    <property type="match status" value="1"/>
</dbReference>
<comment type="subcellular location">
    <subcellularLocation>
        <location evidence="2">Cytoplasm</location>
    </subcellularLocation>
</comment>
<sequence length="848" mass="92039">MPDPSCSFYVTTPIYYVNARPHIGHAYTTIVADVLARRARAQGTPTWFLTGTDEHGQKIERSALAAGIPPQTFTDQVSASFRDLWKRMGITNDQYIRTTDEAHKKGVQKLFADLHAKGQIYLSTYTGQYSIGEEMFVEGPPGTIGPDGKPTETVTEENFFFRLSDYQLPLLNLIESDTLKITPEARKNEVLSFLRGNTSGAPGPDSGTWVSTDLKQSAKGILYLPGALKDLSVSRSSFTWGIPVPEPAASEAKEKHVIYVWLDALANYITALGYGSDDTTQFEKFWPADIHLVGKEIIRFHCVYWPAFLLAAGLDLPKAVTAHGWLLFDDSKMSKSKGNIVRTETILDAFGTLLPPPAALTSDALALGIRGGLQPPVNGTENEGALAPGSPTPPPEPTKQDQDLFAADVLRYFLLREIPFGQDGSFTFEALITRYNADLANGYGNLVSRTLNMIHKYFDGVVPPSWVSSNSVVLESSVKESQLFDRFVNDNSSGTWVTRLPSEAVALSLAVGRNTQLLRFNKALEACSELIRLLDSDLTSKAPWKVIVGLSDDEMQEKRASVLYTAAESIRIITALLHPILPYATAKVWHQLGLGDIELAAANGELKNLTWGGLQPGTKLGPLSPIFPRADKGLAQTMSDMEQEKSKAPVSNAPVSKLVDEKFNASPETPQDPTHPGAPPRAFGEATTVAGSNAHSTERPGTPPHAEAASGIFSAPFMPESNPGMSGSTPAAGPADASPQITIDDFAKIELRVAQILVCERIPKADKLLRLEVDLGYEKRQILSGIAEWYTPEDLIGRRIVVITNLAPRKMRGLESHGMLLAASTEGGKPHLATFAGADDLPLGSRLK</sequence>
<dbReference type="PANTHER" id="PTHR43326:SF1">
    <property type="entry name" value="METHIONINE--TRNA LIGASE, MITOCHONDRIAL"/>
    <property type="match status" value="1"/>
</dbReference>
<dbReference type="KEGG" id="acm:AciX9_1167"/>
<dbReference type="CDD" id="cd00814">
    <property type="entry name" value="MetRS_core"/>
    <property type="match status" value="1"/>
</dbReference>
<keyword evidence="8 17" id="KW-0436">Ligase</keyword>
<proteinExistence type="inferred from homology"/>
<dbReference type="HOGENOM" id="CLU_009710_9_4_0"/>
<evidence type="ECO:0000256" key="13">
    <source>
        <dbReference type="ARBA" id="ARBA00023146"/>
    </source>
</evidence>
<evidence type="ECO:0000256" key="16">
    <source>
        <dbReference type="PROSITE-ProRule" id="PRU00209"/>
    </source>
</evidence>
<comment type="subunit">
    <text evidence="3">Homodimer.</text>
</comment>
<evidence type="ECO:0000256" key="6">
    <source>
        <dbReference type="ARBA" id="ARBA00022490"/>
    </source>
</evidence>
<evidence type="ECO:0000256" key="17">
    <source>
        <dbReference type="RuleBase" id="RU363039"/>
    </source>
</evidence>
<evidence type="ECO:0000256" key="11">
    <source>
        <dbReference type="ARBA" id="ARBA00022884"/>
    </source>
</evidence>
<reference evidence="21" key="1">
    <citation type="submission" date="2011-01" db="EMBL/GenBank/DDBJ databases">
        <title>Complete sequence of chromosome of Acidobacterium sp. MP5ACTX9.</title>
        <authorList>
            <consortium name="US DOE Joint Genome Institute"/>
            <person name="Lucas S."/>
            <person name="Copeland A."/>
            <person name="Lapidus A."/>
            <person name="Cheng J.-F."/>
            <person name="Goodwin L."/>
            <person name="Pitluck S."/>
            <person name="Teshima H."/>
            <person name="Detter J.C."/>
            <person name="Han C."/>
            <person name="Tapia R."/>
            <person name="Land M."/>
            <person name="Hauser L."/>
            <person name="Kyrpides N."/>
            <person name="Ivanova N."/>
            <person name="Ovchinnikova G."/>
            <person name="Pagani I."/>
            <person name="Rawat S.R."/>
            <person name="Mannisto M."/>
            <person name="Haggblom M.M."/>
            <person name="Woyke T."/>
        </authorList>
    </citation>
    <scope>NUCLEOTIDE SEQUENCE [LARGE SCALE GENOMIC DNA]</scope>
    <source>
        <strain evidence="21">MP5ACTX9</strain>
    </source>
</reference>
<evidence type="ECO:0000256" key="5">
    <source>
        <dbReference type="ARBA" id="ARBA00018753"/>
    </source>
</evidence>
<dbReference type="SUPFAM" id="SSF50249">
    <property type="entry name" value="Nucleic acid-binding proteins"/>
    <property type="match status" value="1"/>
</dbReference>